<feature type="compositionally biased region" description="Basic and acidic residues" evidence="1">
    <location>
        <begin position="41"/>
        <end position="52"/>
    </location>
</feature>
<dbReference type="EMBL" id="NBNE01013409">
    <property type="protein sequence ID" value="OWY95105.1"/>
    <property type="molecule type" value="Genomic_DNA"/>
</dbReference>
<feature type="region of interest" description="Disordered" evidence="1">
    <location>
        <begin position="1"/>
        <end position="23"/>
    </location>
</feature>
<comment type="caution">
    <text evidence="2">The sequence shown here is derived from an EMBL/GenBank/DDBJ whole genome shotgun (WGS) entry which is preliminary data.</text>
</comment>
<evidence type="ECO:0000313" key="3">
    <source>
        <dbReference type="Proteomes" id="UP000198211"/>
    </source>
</evidence>
<keyword evidence="3" id="KW-1185">Reference proteome</keyword>
<dbReference type="OrthoDB" id="122196at2759"/>
<feature type="compositionally biased region" description="Basic and acidic residues" evidence="1">
    <location>
        <begin position="1"/>
        <end position="10"/>
    </location>
</feature>
<reference evidence="3" key="1">
    <citation type="submission" date="2017-03" db="EMBL/GenBank/DDBJ databases">
        <title>Phytopthora megakarya and P. palmivora, two closely related causual agents of cacao black pod achieved similar genome size and gene model numbers by different mechanisms.</title>
        <authorList>
            <person name="Ali S."/>
            <person name="Shao J."/>
            <person name="Larry D.J."/>
            <person name="Kronmiller B."/>
            <person name="Shen D."/>
            <person name="Strem M.D."/>
            <person name="Melnick R.L."/>
            <person name="Guiltinan M.J."/>
            <person name="Tyler B.M."/>
            <person name="Meinhardt L.W."/>
            <person name="Bailey B.A."/>
        </authorList>
    </citation>
    <scope>NUCLEOTIDE SEQUENCE [LARGE SCALE GENOMIC DNA]</scope>
    <source>
        <strain evidence="3">zdho120</strain>
    </source>
</reference>
<organism evidence="2 3">
    <name type="scientific">Phytophthora megakarya</name>
    <dbReference type="NCBI Taxonomy" id="4795"/>
    <lineage>
        <taxon>Eukaryota</taxon>
        <taxon>Sar</taxon>
        <taxon>Stramenopiles</taxon>
        <taxon>Oomycota</taxon>
        <taxon>Peronosporomycetes</taxon>
        <taxon>Peronosporales</taxon>
        <taxon>Peronosporaceae</taxon>
        <taxon>Phytophthora</taxon>
    </lineage>
</organism>
<dbReference type="AlphaFoldDB" id="A0A225UPY6"/>
<evidence type="ECO:0000256" key="1">
    <source>
        <dbReference type="SAM" id="MobiDB-lite"/>
    </source>
</evidence>
<feature type="region of interest" description="Disordered" evidence="1">
    <location>
        <begin position="41"/>
        <end position="84"/>
    </location>
</feature>
<gene>
    <name evidence="2" type="ORF">PHMEG_00034980</name>
</gene>
<proteinExistence type="predicted"/>
<evidence type="ECO:0000313" key="2">
    <source>
        <dbReference type="EMBL" id="OWY95105.1"/>
    </source>
</evidence>
<name>A0A225UPY6_9STRA</name>
<sequence length="154" mass="17292">MDEVKPERNVIVRQEQSSTGFELTEYRPPLHVFPEDRLVFHPERERSRRSRDPVLLLEDGLDGDEEQKSEGSDGPPSPKRARIDEDTLIAEAVLAYTASIVEGTDTPTTYAQAMASSEAAKWCDAMKAELLSHERNGTWTLVPRGPEKRAIGCR</sequence>
<accession>A0A225UPY6</accession>
<protein>
    <submittedName>
        <fullName evidence="2">Polyprotein</fullName>
    </submittedName>
</protein>
<dbReference type="Proteomes" id="UP000198211">
    <property type="component" value="Unassembled WGS sequence"/>
</dbReference>